<evidence type="ECO:0000256" key="1">
    <source>
        <dbReference type="ARBA" id="ARBA00008779"/>
    </source>
</evidence>
<evidence type="ECO:0000313" key="6">
    <source>
        <dbReference type="EMBL" id="MFD2277111.1"/>
    </source>
</evidence>
<keyword evidence="4" id="KW-0732">Signal</keyword>
<reference evidence="7" key="1">
    <citation type="journal article" date="2019" name="Int. J. Syst. Evol. Microbiol.">
        <title>The Global Catalogue of Microorganisms (GCM) 10K type strain sequencing project: providing services to taxonomists for standard genome sequencing and annotation.</title>
        <authorList>
            <consortium name="The Broad Institute Genomics Platform"/>
            <consortium name="The Broad Institute Genome Sequencing Center for Infectious Disease"/>
            <person name="Wu L."/>
            <person name="Ma J."/>
        </authorList>
    </citation>
    <scope>NUCLEOTIDE SEQUENCE [LARGE SCALE GENOMIC DNA]</scope>
    <source>
        <strain evidence="7">JCM 16545</strain>
    </source>
</reference>
<evidence type="ECO:0000259" key="5">
    <source>
        <dbReference type="Pfam" id="PF00884"/>
    </source>
</evidence>
<proteinExistence type="inferred from homology"/>
<dbReference type="CDD" id="cd16143">
    <property type="entry name" value="ARS_like"/>
    <property type="match status" value="1"/>
</dbReference>
<dbReference type="InterPro" id="IPR024607">
    <property type="entry name" value="Sulfatase_CS"/>
</dbReference>
<dbReference type="PROSITE" id="PS00149">
    <property type="entry name" value="SULFATASE_2"/>
    <property type="match status" value="1"/>
</dbReference>
<dbReference type="PANTHER" id="PTHR43751:SF7">
    <property type="entry name" value="ARYLSULPHATASE A"/>
    <property type="match status" value="1"/>
</dbReference>
<dbReference type="Gene3D" id="3.30.1120.10">
    <property type="match status" value="1"/>
</dbReference>
<keyword evidence="7" id="KW-1185">Reference proteome</keyword>
<dbReference type="InterPro" id="IPR052701">
    <property type="entry name" value="GAG_Ulvan_Degrading_Sulfatases"/>
</dbReference>
<evidence type="ECO:0000256" key="4">
    <source>
        <dbReference type="SAM" id="SignalP"/>
    </source>
</evidence>
<dbReference type="EMBL" id="JBHUJC010000038">
    <property type="protein sequence ID" value="MFD2277111.1"/>
    <property type="molecule type" value="Genomic_DNA"/>
</dbReference>
<gene>
    <name evidence="6" type="ORF">ACFSQZ_11565</name>
</gene>
<name>A0ABW5E3A5_9BACT</name>
<feature type="chain" id="PRO_5047069886" evidence="4">
    <location>
        <begin position="22"/>
        <end position="523"/>
    </location>
</feature>
<accession>A0ABW5E3A5</accession>
<evidence type="ECO:0000256" key="3">
    <source>
        <dbReference type="SAM" id="MobiDB-lite"/>
    </source>
</evidence>
<keyword evidence="2" id="KW-0378">Hydrolase</keyword>
<dbReference type="PROSITE" id="PS00523">
    <property type="entry name" value="SULFATASE_1"/>
    <property type="match status" value="1"/>
</dbReference>
<comment type="caution">
    <text evidence="6">The sequence shown here is derived from an EMBL/GenBank/DDBJ whole genome shotgun (WGS) entry which is preliminary data.</text>
</comment>
<evidence type="ECO:0000313" key="7">
    <source>
        <dbReference type="Proteomes" id="UP001597297"/>
    </source>
</evidence>
<organism evidence="6 7">
    <name type="scientific">Rubritalea spongiae</name>
    <dbReference type="NCBI Taxonomy" id="430797"/>
    <lineage>
        <taxon>Bacteria</taxon>
        <taxon>Pseudomonadati</taxon>
        <taxon>Verrucomicrobiota</taxon>
        <taxon>Verrucomicrobiia</taxon>
        <taxon>Verrucomicrobiales</taxon>
        <taxon>Rubritaleaceae</taxon>
        <taxon>Rubritalea</taxon>
    </lineage>
</organism>
<dbReference type="PANTHER" id="PTHR43751">
    <property type="entry name" value="SULFATASE"/>
    <property type="match status" value="1"/>
</dbReference>
<dbReference type="InterPro" id="IPR000917">
    <property type="entry name" value="Sulfatase_N"/>
</dbReference>
<protein>
    <submittedName>
        <fullName evidence="6">Arylsulfatase</fullName>
    </submittedName>
</protein>
<dbReference type="SUPFAM" id="SSF53649">
    <property type="entry name" value="Alkaline phosphatase-like"/>
    <property type="match status" value="1"/>
</dbReference>
<feature type="region of interest" description="Disordered" evidence="3">
    <location>
        <begin position="190"/>
        <end position="210"/>
    </location>
</feature>
<feature type="domain" description="Sulfatase N-terminal" evidence="5">
    <location>
        <begin position="27"/>
        <end position="410"/>
    </location>
</feature>
<dbReference type="RefSeq" id="WP_377094841.1">
    <property type="nucleotide sequence ID" value="NZ_JBHSJM010000001.1"/>
</dbReference>
<evidence type="ECO:0000256" key="2">
    <source>
        <dbReference type="ARBA" id="ARBA00022801"/>
    </source>
</evidence>
<comment type="similarity">
    <text evidence="1">Belongs to the sulfatase family.</text>
</comment>
<sequence length="523" mass="57001">MNLLTRSIFGAFSLLPTLLIAAPNEQPNVVIIYGDDVGYGDVGAYGSKMIPTPNIDRLAKEGLLFTDGHCAAATCTPSRYSLLTGVHGFRDGISILPPNAPLSISTEKLTLPKLFKQAGYTTAVIGKWHLGIGERGKPVDWNGDVKPGPLEIGFDYSFLLPSTNDRVPCVYLDGHRVVNLDPNDPLFVGTSPNKVNRPGSTRYPDGRKDPKAMTYYRSTHGHNHSVINGIGRIGYMAGGKSALWDDETMADVFVEKAVDYISSQKEQPFFLYFASQDIHVPRAPNPRFKGKTELGFRGDAMVQFDWTTGEIMKALEENGLSENTIVIFSSDNGPVYDDGYADGSKVKKSFGESDRGHDGSGIYRGGKYQIYEGGTRVPFIVRWPAKIKPGTSDALVNQIDLLASFAELFGLEIPADEAGDSRNSLDALLGKDTKGLPFMIEEAAHTGRALRVGAWKYIMPEKKSWAGAAQPARLYNLAEDPSEQTNIAEKHPEKTELMAKQLKDLMGANGVRAHVGGESPAQQ</sequence>
<dbReference type="Gene3D" id="3.40.720.10">
    <property type="entry name" value="Alkaline Phosphatase, subunit A"/>
    <property type="match status" value="1"/>
</dbReference>
<feature type="signal peptide" evidence="4">
    <location>
        <begin position="1"/>
        <end position="21"/>
    </location>
</feature>
<dbReference type="Proteomes" id="UP001597297">
    <property type="component" value="Unassembled WGS sequence"/>
</dbReference>
<dbReference type="InterPro" id="IPR017850">
    <property type="entry name" value="Alkaline_phosphatase_core_sf"/>
</dbReference>
<dbReference type="Pfam" id="PF00884">
    <property type="entry name" value="Sulfatase"/>
    <property type="match status" value="1"/>
</dbReference>